<accession>A0A4U6XD81</accession>
<dbReference type="AlphaFoldDB" id="A0A4U6XD81"/>
<name>A0A4U6XD81_9PEZI</name>
<dbReference type="Proteomes" id="UP000310108">
    <property type="component" value="Unassembled WGS sequence"/>
</dbReference>
<evidence type="ECO:0000256" key="1">
    <source>
        <dbReference type="SAM" id="MobiDB-lite"/>
    </source>
</evidence>
<gene>
    <name evidence="2" type="ORF">CTA1_9759</name>
</gene>
<protein>
    <submittedName>
        <fullName evidence="2">Uncharacterized protein</fullName>
    </submittedName>
</protein>
<reference evidence="2 3" key="1">
    <citation type="journal article" date="2019" name="PLoS ONE">
        <title>Comparative genome analysis indicates high evolutionary potential of pathogenicity genes in Colletotrichum tanaceti.</title>
        <authorList>
            <person name="Lelwala R.V."/>
            <person name="Korhonen P.K."/>
            <person name="Young N.D."/>
            <person name="Scott J.B."/>
            <person name="Ades P.A."/>
            <person name="Gasser R.B."/>
            <person name="Taylor P.W.J."/>
        </authorList>
    </citation>
    <scope>NUCLEOTIDE SEQUENCE [LARGE SCALE GENOMIC DNA]</scope>
    <source>
        <strain evidence="2">BRIP57314</strain>
    </source>
</reference>
<evidence type="ECO:0000313" key="2">
    <source>
        <dbReference type="EMBL" id="TKW53575.1"/>
    </source>
</evidence>
<dbReference type="EMBL" id="PJEX01000179">
    <property type="protein sequence ID" value="TKW53575.1"/>
    <property type="molecule type" value="Genomic_DNA"/>
</dbReference>
<keyword evidence="3" id="KW-1185">Reference proteome</keyword>
<proteinExistence type="predicted"/>
<comment type="caution">
    <text evidence="2">The sequence shown here is derived from an EMBL/GenBank/DDBJ whole genome shotgun (WGS) entry which is preliminary data.</text>
</comment>
<sequence length="67" mass="6643">MGIDSDIPAEQKAEEASASGRGVPDQSTGGVVGTVRVAGGGAELEMIGGVDAELDVKMGTAVLWIVS</sequence>
<organism evidence="2 3">
    <name type="scientific">Colletotrichum tanaceti</name>
    <dbReference type="NCBI Taxonomy" id="1306861"/>
    <lineage>
        <taxon>Eukaryota</taxon>
        <taxon>Fungi</taxon>
        <taxon>Dikarya</taxon>
        <taxon>Ascomycota</taxon>
        <taxon>Pezizomycotina</taxon>
        <taxon>Sordariomycetes</taxon>
        <taxon>Hypocreomycetidae</taxon>
        <taxon>Glomerellales</taxon>
        <taxon>Glomerellaceae</taxon>
        <taxon>Colletotrichum</taxon>
        <taxon>Colletotrichum destructivum species complex</taxon>
    </lineage>
</organism>
<feature type="region of interest" description="Disordered" evidence="1">
    <location>
        <begin position="1"/>
        <end position="31"/>
    </location>
</feature>
<evidence type="ECO:0000313" key="3">
    <source>
        <dbReference type="Proteomes" id="UP000310108"/>
    </source>
</evidence>